<keyword evidence="2" id="KW-1185">Reference proteome</keyword>
<sequence length="112" mass="11785">MCCLISLHPLCALSSPLGKTSSRGPIHDGSSVRENVRGAESSHGPLLWDPASTSAMFWRPFLQAIASFCSLSFFFLSNHHATPANIAQPATGPITAPAIQAWLLPVSADGSV</sequence>
<gene>
    <name evidence="1" type="ORF">BDW47DRAFT_63268</name>
</gene>
<dbReference type="RefSeq" id="XP_024669396.1">
    <property type="nucleotide sequence ID" value="XM_024819483.1"/>
</dbReference>
<protein>
    <submittedName>
        <fullName evidence="1">Uncharacterized protein</fullName>
    </submittedName>
</protein>
<accession>A0A2I2F421</accession>
<dbReference type="Proteomes" id="UP000234585">
    <property type="component" value="Unassembled WGS sequence"/>
</dbReference>
<proteinExistence type="predicted"/>
<dbReference type="GeneID" id="36526643"/>
<name>A0A2I2F421_ASPCN</name>
<evidence type="ECO:0000313" key="1">
    <source>
        <dbReference type="EMBL" id="PLB35384.1"/>
    </source>
</evidence>
<dbReference type="EMBL" id="KZ559163">
    <property type="protein sequence ID" value="PLB35384.1"/>
    <property type="molecule type" value="Genomic_DNA"/>
</dbReference>
<reference evidence="1 2" key="1">
    <citation type="submission" date="2017-12" db="EMBL/GenBank/DDBJ databases">
        <authorList>
            <consortium name="DOE Joint Genome Institute"/>
            <person name="Haridas S."/>
            <person name="Kjaerbolling I."/>
            <person name="Vesth T.C."/>
            <person name="Frisvad J.C."/>
            <person name="Nybo J.L."/>
            <person name="Theobald S."/>
            <person name="Kuo A."/>
            <person name="Bowyer P."/>
            <person name="Matsuda Y."/>
            <person name="Mondo S."/>
            <person name="Lyhne E.K."/>
            <person name="Kogle M.E."/>
            <person name="Clum A."/>
            <person name="Lipzen A."/>
            <person name="Salamov A."/>
            <person name="Ngan C.Y."/>
            <person name="Daum C."/>
            <person name="Chiniquy J."/>
            <person name="Barry K."/>
            <person name="LaButti K."/>
            <person name="Simmons B.A."/>
            <person name="Magnuson J.K."/>
            <person name="Mortensen U.H."/>
            <person name="Larsen T.O."/>
            <person name="Grigoriev I.V."/>
            <person name="Baker S.E."/>
            <person name="Andersen M.R."/>
            <person name="Nordberg H.P."/>
            <person name="Cantor M.N."/>
            <person name="Hua S.X."/>
        </authorList>
    </citation>
    <scope>NUCLEOTIDE SEQUENCE [LARGE SCALE GENOMIC DNA]</scope>
    <source>
        <strain evidence="1 2">CBS 102.13</strain>
    </source>
</reference>
<dbReference type="AlphaFoldDB" id="A0A2I2F421"/>
<evidence type="ECO:0000313" key="2">
    <source>
        <dbReference type="Proteomes" id="UP000234585"/>
    </source>
</evidence>
<organism evidence="1 2">
    <name type="scientific">Aspergillus candidus</name>
    <dbReference type="NCBI Taxonomy" id="41067"/>
    <lineage>
        <taxon>Eukaryota</taxon>
        <taxon>Fungi</taxon>
        <taxon>Dikarya</taxon>
        <taxon>Ascomycota</taxon>
        <taxon>Pezizomycotina</taxon>
        <taxon>Eurotiomycetes</taxon>
        <taxon>Eurotiomycetidae</taxon>
        <taxon>Eurotiales</taxon>
        <taxon>Aspergillaceae</taxon>
        <taxon>Aspergillus</taxon>
        <taxon>Aspergillus subgen. Circumdati</taxon>
    </lineage>
</organism>